<feature type="region of interest" description="Disordered" evidence="2">
    <location>
        <begin position="852"/>
        <end position="916"/>
    </location>
</feature>
<dbReference type="InterPro" id="IPR016024">
    <property type="entry name" value="ARM-type_fold"/>
</dbReference>
<evidence type="ECO:0000256" key="1">
    <source>
        <dbReference type="ARBA" id="ARBA00007797"/>
    </source>
</evidence>
<evidence type="ECO:0000259" key="3">
    <source>
        <dbReference type="Pfam" id="PF03914"/>
    </source>
</evidence>
<dbReference type="InterPro" id="IPR040155">
    <property type="entry name" value="CEBPZ/Mak21-like"/>
</dbReference>
<dbReference type="Gene3D" id="1.25.10.10">
    <property type="entry name" value="Leucine-rich Repeat Variant"/>
    <property type="match status" value="1"/>
</dbReference>
<name>A0AAW2HX20_9NEOP</name>
<dbReference type="AlphaFoldDB" id="A0AAW2HX20"/>
<dbReference type="GO" id="GO:0005634">
    <property type="term" value="C:nucleus"/>
    <property type="evidence" value="ECO:0007669"/>
    <property type="project" value="UniProtKB-ARBA"/>
</dbReference>
<feature type="region of interest" description="Disordered" evidence="2">
    <location>
        <begin position="528"/>
        <end position="547"/>
    </location>
</feature>
<feature type="compositionally biased region" description="Acidic residues" evidence="2">
    <location>
        <begin position="758"/>
        <end position="792"/>
    </location>
</feature>
<feature type="compositionally biased region" description="Basic and acidic residues" evidence="2">
    <location>
        <begin position="538"/>
        <end position="547"/>
    </location>
</feature>
<protein>
    <recommendedName>
        <fullName evidence="3">CCAAT-binding factor domain-containing protein</fullName>
    </recommendedName>
</protein>
<dbReference type="InterPro" id="IPR005612">
    <property type="entry name" value="CCAAT-binding_factor"/>
</dbReference>
<feature type="compositionally biased region" description="Basic and acidic residues" evidence="2">
    <location>
        <begin position="825"/>
        <end position="835"/>
    </location>
</feature>
<organism evidence="4">
    <name type="scientific">Menopon gallinae</name>
    <name type="common">poultry shaft louse</name>
    <dbReference type="NCBI Taxonomy" id="328185"/>
    <lineage>
        <taxon>Eukaryota</taxon>
        <taxon>Metazoa</taxon>
        <taxon>Ecdysozoa</taxon>
        <taxon>Arthropoda</taxon>
        <taxon>Hexapoda</taxon>
        <taxon>Insecta</taxon>
        <taxon>Pterygota</taxon>
        <taxon>Neoptera</taxon>
        <taxon>Paraneoptera</taxon>
        <taxon>Psocodea</taxon>
        <taxon>Troctomorpha</taxon>
        <taxon>Phthiraptera</taxon>
        <taxon>Amblycera</taxon>
        <taxon>Menoponidae</taxon>
        <taxon>Menopon</taxon>
    </lineage>
</organism>
<dbReference type="PANTHER" id="PTHR12048">
    <property type="entry name" value="CCAAT-BINDING FACTOR-RELATED"/>
    <property type="match status" value="1"/>
</dbReference>
<dbReference type="InterPro" id="IPR011989">
    <property type="entry name" value="ARM-like"/>
</dbReference>
<comment type="caution">
    <text evidence="4">The sequence shown here is derived from an EMBL/GenBank/DDBJ whole genome shotgun (WGS) entry which is preliminary data.</text>
</comment>
<feature type="compositionally biased region" description="Acidic residues" evidence="2">
    <location>
        <begin position="496"/>
        <end position="521"/>
    </location>
</feature>
<feature type="domain" description="CCAAT-binding factor" evidence="3">
    <location>
        <begin position="560"/>
        <end position="607"/>
    </location>
</feature>
<dbReference type="SUPFAM" id="SSF48371">
    <property type="entry name" value="ARM repeat"/>
    <property type="match status" value="1"/>
</dbReference>
<sequence>MKRDKSTKGKFRGKNIFVKAKPISDESEDESEVGNARERFTQKKWYEDIDIHPNTTTEMAFEEVEKFRREAKSLLDEATTLNSKKPPKSVPQTDFEWMKTVMAKGTKSDKIAAYVLLIQDSPLYNLHLLSNIIGMVKVGKKEWTLAAESLQELFLNDLLPPDQKLRLFGQQPLKELNTISSGNDGKRKNLLMLWYFENQLKLGYRDFIVALNQIAHDSVDANKEKAISVMTKLLEGNPEQESALLSNIVNKLGDPSHKVGSKVIYSLTKLLQTHPNMREVVMDEVEKLLFRPNIGKRAQYYGVCFLTQFCLSKNDAKLARKLIFVYLSLFKACIKTGEIDSRMMSALLTGVNRAYPYAEEDTNILQEQINTIYKVVHFGKPNVAIQALSLLHLMSGDSGSDRFYMVLYKKIAEPPLYNSTHHAMFLSLIFKALKKDKRPERISAFLKRLLQVAAYLPAPIVCGLLFIVSEIISRKSHVLHLEHKAMESDEPKTYNSDDDDDADEHYQDVDEEEKTNEDENILYEVKSFPPLGESDAPEENKANGKENVSEQLKVWRNPWVAPEDRNRNISVYDPYHRNPLYAGGSKTVMVELNKLANHYHPSVSLFATNILNGERIKYSGDPLQDFALIRFLDKFSFKNPKTLKEQEERKDTFSTFGRRKMYSQLIMTTLMAKKEDYLKRHERNVPVDEKFIFNYLKEKESRIAAKKEEEESDVESVDSDEFEEIVGKMTGMKDEDIDFLNEAGQLPAKGKKGVKEGEVDEEDSEADEEPDMSDGEGSFAEDFDGDETDENLSDAIMEGSEIDESELPPSLMHLSGPPKGRGKSKGPEKFSKEKLFASAEEFSELLEQTDRLAGRSEAVSNRENAGKKQLKWEADRYQKFSRNHGKGSRQNPNAKKGLKRQKFGGKPNKKAKRRKV</sequence>
<dbReference type="EMBL" id="JARGDH010000003">
    <property type="protein sequence ID" value="KAL0274231.1"/>
    <property type="molecule type" value="Genomic_DNA"/>
</dbReference>
<accession>A0AAW2HX20</accession>
<feature type="region of interest" description="Disordered" evidence="2">
    <location>
        <begin position="487"/>
        <end position="521"/>
    </location>
</feature>
<evidence type="ECO:0000313" key="4">
    <source>
        <dbReference type="EMBL" id="KAL0274231.1"/>
    </source>
</evidence>
<proteinExistence type="inferred from homology"/>
<evidence type="ECO:0000256" key="2">
    <source>
        <dbReference type="SAM" id="MobiDB-lite"/>
    </source>
</evidence>
<comment type="similarity">
    <text evidence="1">Belongs to the CBF/MAK21 family.</text>
</comment>
<reference evidence="4" key="1">
    <citation type="journal article" date="2024" name="Gigascience">
        <title>Chromosome-level genome of the poultry shaft louse Menopon gallinae provides insight into the host-switching and adaptive evolution of parasitic lice.</title>
        <authorList>
            <person name="Xu Y."/>
            <person name="Ma L."/>
            <person name="Liu S."/>
            <person name="Liang Y."/>
            <person name="Liu Q."/>
            <person name="He Z."/>
            <person name="Tian L."/>
            <person name="Duan Y."/>
            <person name="Cai W."/>
            <person name="Li H."/>
            <person name="Song F."/>
        </authorList>
    </citation>
    <scope>NUCLEOTIDE SEQUENCE</scope>
    <source>
        <strain evidence="4">Cailab_2023a</strain>
    </source>
</reference>
<feature type="compositionally biased region" description="Basic residues" evidence="2">
    <location>
        <begin position="896"/>
        <end position="916"/>
    </location>
</feature>
<gene>
    <name evidence="4" type="ORF">PYX00_006702</name>
</gene>
<feature type="compositionally biased region" description="Basic and acidic residues" evidence="2">
    <location>
        <begin position="864"/>
        <end position="878"/>
    </location>
</feature>
<dbReference type="PANTHER" id="PTHR12048:SF0">
    <property type="entry name" value="CCAAT_ENHANCER-BINDING PROTEIN ZETA"/>
    <property type="match status" value="1"/>
</dbReference>
<feature type="domain" description="CCAAT-binding factor" evidence="3">
    <location>
        <begin position="384"/>
        <end position="527"/>
    </location>
</feature>
<dbReference type="Pfam" id="PF03914">
    <property type="entry name" value="CBF"/>
    <property type="match status" value="2"/>
</dbReference>
<feature type="region of interest" description="Disordered" evidence="2">
    <location>
        <begin position="743"/>
        <end position="835"/>
    </location>
</feature>